<dbReference type="ExpressionAtlas" id="A0A2K3NJ90">
    <property type="expression patterns" value="baseline"/>
</dbReference>
<evidence type="ECO:0000313" key="3">
    <source>
        <dbReference type="Proteomes" id="UP000236291"/>
    </source>
</evidence>
<keyword evidence="2" id="KW-0378">Hydrolase</keyword>
<protein>
    <submittedName>
        <fullName evidence="2">P-loop containing nucleoside triphosphate hydrolases superfamily protein</fullName>
    </submittedName>
</protein>
<reference evidence="2 3" key="1">
    <citation type="journal article" date="2014" name="Am. J. Bot.">
        <title>Genome assembly and annotation for red clover (Trifolium pratense; Fabaceae).</title>
        <authorList>
            <person name="Istvanek J."/>
            <person name="Jaros M."/>
            <person name="Krenek A."/>
            <person name="Repkova J."/>
        </authorList>
    </citation>
    <scope>NUCLEOTIDE SEQUENCE [LARGE SCALE GENOMIC DNA]</scope>
    <source>
        <strain evidence="3">cv. Tatra</strain>
        <tissue evidence="2">Young leaves</tissue>
    </source>
</reference>
<accession>A0A2K3NJ90</accession>
<evidence type="ECO:0000313" key="2">
    <source>
        <dbReference type="EMBL" id="PNY03097.1"/>
    </source>
</evidence>
<dbReference type="AlphaFoldDB" id="A0A2K3NJ90"/>
<feature type="non-terminal residue" evidence="2">
    <location>
        <position position="342"/>
    </location>
</feature>
<feature type="domain" description="Helicase Sen1 N-terminal" evidence="1">
    <location>
        <begin position="98"/>
        <end position="340"/>
    </location>
</feature>
<dbReference type="GO" id="GO:0016787">
    <property type="term" value="F:hydrolase activity"/>
    <property type="evidence" value="ECO:0007669"/>
    <property type="project" value="UniProtKB-KW"/>
</dbReference>
<gene>
    <name evidence="2" type="ORF">L195_g026420</name>
</gene>
<organism evidence="2 3">
    <name type="scientific">Trifolium pratense</name>
    <name type="common">Red clover</name>
    <dbReference type="NCBI Taxonomy" id="57577"/>
    <lineage>
        <taxon>Eukaryota</taxon>
        <taxon>Viridiplantae</taxon>
        <taxon>Streptophyta</taxon>
        <taxon>Embryophyta</taxon>
        <taxon>Tracheophyta</taxon>
        <taxon>Spermatophyta</taxon>
        <taxon>Magnoliopsida</taxon>
        <taxon>eudicotyledons</taxon>
        <taxon>Gunneridae</taxon>
        <taxon>Pentapetalae</taxon>
        <taxon>rosids</taxon>
        <taxon>fabids</taxon>
        <taxon>Fabales</taxon>
        <taxon>Fabaceae</taxon>
        <taxon>Papilionoideae</taxon>
        <taxon>50 kb inversion clade</taxon>
        <taxon>NPAAA clade</taxon>
        <taxon>Hologalegina</taxon>
        <taxon>IRL clade</taxon>
        <taxon>Trifolieae</taxon>
        <taxon>Trifolium</taxon>
    </lineage>
</organism>
<sequence length="342" mass="39681">MSTANKLVTRRELLERWRGIEEEEEEGNADDDDVVDPSIHRRLQLHKEQWFADAYNFLICLPSENHIWCGMWELMGPLLETFYNYYKDDRKDSPLRRLWKRISDEMKHCLQCISQHHQAQDTYNTEYESSSIGPLLDILQKLDHERVTSHLSDINARITGQKYDSARDNAEVVIVLYEVLMFPILLDYQPLFTEFELFVEAIDNKHELALSGHQQFPGVYALLFCKRSVRSVGYRLAGSMGRVRRAADLEPLQPLLKKFIGCLEADVLPLVMETSAPRTPLDRMSIWIGIKSLLGFLDPPAFEEGILENYPFFLDIVLNHISGDSLEFSHAVTCLRILFEML</sequence>
<evidence type="ECO:0000259" key="1">
    <source>
        <dbReference type="Pfam" id="PF12726"/>
    </source>
</evidence>
<name>A0A2K3NJ90_TRIPR</name>
<dbReference type="Proteomes" id="UP000236291">
    <property type="component" value="Unassembled WGS sequence"/>
</dbReference>
<dbReference type="InterPro" id="IPR024481">
    <property type="entry name" value="Helicase_Sen1_N"/>
</dbReference>
<dbReference type="STRING" id="57577.A0A2K3NJ90"/>
<reference evidence="2 3" key="2">
    <citation type="journal article" date="2017" name="Front. Plant Sci.">
        <title>Gene Classification and Mining of Molecular Markers Useful in Red Clover (Trifolium pratense) Breeding.</title>
        <authorList>
            <person name="Istvanek J."/>
            <person name="Dluhosova J."/>
            <person name="Dluhos P."/>
            <person name="Patkova L."/>
            <person name="Nedelnik J."/>
            <person name="Repkova J."/>
        </authorList>
    </citation>
    <scope>NUCLEOTIDE SEQUENCE [LARGE SCALE GENOMIC DNA]</scope>
    <source>
        <strain evidence="3">cv. Tatra</strain>
        <tissue evidence="2">Young leaves</tissue>
    </source>
</reference>
<proteinExistence type="predicted"/>
<dbReference type="Pfam" id="PF12726">
    <property type="entry name" value="SEN1_N"/>
    <property type="match status" value="1"/>
</dbReference>
<dbReference type="EMBL" id="ASHM01022200">
    <property type="protein sequence ID" value="PNY03097.1"/>
    <property type="molecule type" value="Genomic_DNA"/>
</dbReference>
<comment type="caution">
    <text evidence="2">The sequence shown here is derived from an EMBL/GenBank/DDBJ whole genome shotgun (WGS) entry which is preliminary data.</text>
</comment>